<dbReference type="InterPro" id="IPR037674">
    <property type="entry name" value="PIG-G_N"/>
</dbReference>
<keyword evidence="5" id="KW-1185">Reference proteome</keyword>
<feature type="transmembrane region" description="Helical" evidence="2">
    <location>
        <begin position="432"/>
        <end position="452"/>
    </location>
</feature>
<evidence type="ECO:0000313" key="4">
    <source>
        <dbReference type="EMBL" id="RCI06077.1"/>
    </source>
</evidence>
<keyword evidence="2" id="KW-1133">Transmembrane helix</keyword>
<keyword evidence="2" id="KW-0808">Transferase</keyword>
<dbReference type="EMBL" id="PJQM01000236">
    <property type="protein sequence ID" value="RCI06077.1"/>
    <property type="molecule type" value="Genomic_DNA"/>
</dbReference>
<keyword evidence="2" id="KW-0337">GPI-anchor biosynthesis</keyword>
<dbReference type="PANTHER" id="PTHR23072:SF0">
    <property type="entry name" value="GPI ETHANOLAMINE PHOSPHATE TRANSFERASE 2"/>
    <property type="match status" value="1"/>
</dbReference>
<feature type="transmembrane region" description="Helical" evidence="2">
    <location>
        <begin position="526"/>
        <end position="543"/>
    </location>
</feature>
<comment type="function">
    <text evidence="2">Ethanolamine phosphate transferase involved in glycosylphosphatidylinositol-anchor biosynthesis. Transfers ethanolamine phosphate to the GPI second mannose.</text>
</comment>
<gene>
    <name evidence="4" type="ORF">CU098_013548</name>
</gene>
<comment type="caution">
    <text evidence="4">The sequence shown here is derived from an EMBL/GenBank/DDBJ whole genome shotgun (WGS) entry which is preliminary data.</text>
</comment>
<dbReference type="STRING" id="4846.A0A367KV97"/>
<dbReference type="GO" id="GO:0006506">
    <property type="term" value="P:GPI anchor biosynthetic process"/>
    <property type="evidence" value="ECO:0007669"/>
    <property type="project" value="UniProtKB-UniPathway"/>
</dbReference>
<dbReference type="GO" id="GO:0051267">
    <property type="term" value="F:CP2 mannose-ethanolamine phosphotransferase activity"/>
    <property type="evidence" value="ECO:0007669"/>
    <property type="project" value="TreeGrafter"/>
</dbReference>
<dbReference type="Gene3D" id="3.40.720.10">
    <property type="entry name" value="Alkaline Phosphatase, subunit A"/>
    <property type="match status" value="1"/>
</dbReference>
<sequence>MPLESAAFPFTAKATAPTVTLPRIKALTTGTIPSFLDAILNIAESDTTSSLKYHDNWVYQLKQQNKSIHFYGDDTWIRLFPDLFDRMDGTTSFYVSDTVQVDLNVTRHITDLQDTAWDAAIFHYLGLDHIGHLGGPSSPLMKPKQKEMDAAIEHIYRIVKQQDIQRMQQDANAKHTLIVVCGDHGMNEKGNHGGSSVGETSAVSLMKDTCLVLTQAQALVFLSSTFESLPSKQPPLIDLNREHIYGFPIIDQIDLVPTLASLFAFPVPKNNLGKMIPELYQTKQGKSNAFQLGQLLSKMMPEIASVIDHATPVTKESPVYHYSEAIRFHLNYVESKYQEDGKKAMEFYYKYFSVFAVVIYSASMFASSFVEEEHTTWYYLTQTIVLLTMVQSSYESNAYLLGLGLLILMRFCIAWCHGDLSNKLLSYSNDVQWHLLALTLAGTLMTAIRAVYRFRQKQNIDVNQTANIIQTIIKAAFVLTITINSILVLVYKMRLADIDTIPFMYQGLLNWELVTLLDQVQLGRLIYNYQGASFFVLWGLFYVTKRASLMSLEEPS</sequence>
<dbReference type="CDD" id="cd16024">
    <property type="entry name" value="GPI_EPT_2"/>
    <property type="match status" value="1"/>
</dbReference>
<feature type="transmembrane region" description="Helical" evidence="2">
    <location>
        <begin position="351"/>
        <end position="370"/>
    </location>
</feature>
<dbReference type="OrthoDB" id="272139at2759"/>
<name>A0A367KV97_RHIST</name>
<dbReference type="GO" id="GO:0005789">
    <property type="term" value="C:endoplasmic reticulum membrane"/>
    <property type="evidence" value="ECO:0007669"/>
    <property type="project" value="UniProtKB-SubCell"/>
</dbReference>
<keyword evidence="1" id="KW-0325">Glycoprotein</keyword>
<evidence type="ECO:0000313" key="5">
    <source>
        <dbReference type="Proteomes" id="UP000253551"/>
    </source>
</evidence>
<reference evidence="4 5" key="1">
    <citation type="journal article" date="2018" name="G3 (Bethesda)">
        <title>Phylogenetic and Phylogenomic Definition of Rhizopus Species.</title>
        <authorList>
            <person name="Gryganskyi A.P."/>
            <person name="Golan J."/>
            <person name="Dolatabadi S."/>
            <person name="Mondo S."/>
            <person name="Robb S."/>
            <person name="Idnurm A."/>
            <person name="Muszewska A."/>
            <person name="Steczkiewicz K."/>
            <person name="Masonjones S."/>
            <person name="Liao H.L."/>
            <person name="Gajdeczka M.T."/>
            <person name="Anike F."/>
            <person name="Vuek A."/>
            <person name="Anishchenko I.M."/>
            <person name="Voigt K."/>
            <person name="de Hoog G.S."/>
            <person name="Smith M.E."/>
            <person name="Heitman J."/>
            <person name="Vilgalys R."/>
            <person name="Stajich J.E."/>
        </authorList>
    </citation>
    <scope>NUCLEOTIDE SEQUENCE [LARGE SCALE GENOMIC DNA]</scope>
    <source>
        <strain evidence="4 5">LSU 92-RS-03</strain>
    </source>
</reference>
<dbReference type="InterPro" id="IPR017850">
    <property type="entry name" value="Alkaline_phosphatase_core_sf"/>
</dbReference>
<dbReference type="AlphaFoldDB" id="A0A367KV97"/>
<evidence type="ECO:0000256" key="1">
    <source>
        <dbReference type="ARBA" id="ARBA00023180"/>
    </source>
</evidence>
<proteinExistence type="inferred from homology"/>
<dbReference type="UniPathway" id="UPA00196"/>
<dbReference type="Proteomes" id="UP000253551">
    <property type="component" value="Unassembled WGS sequence"/>
</dbReference>
<comment type="subcellular location">
    <subcellularLocation>
        <location evidence="2">Endoplasmic reticulum membrane</location>
        <topology evidence="2">Multi-pass membrane protein</topology>
    </subcellularLocation>
</comment>
<dbReference type="PANTHER" id="PTHR23072">
    <property type="entry name" value="PHOSPHATIDYLINOSITOL GLYCAN-RELATED"/>
    <property type="match status" value="1"/>
</dbReference>
<feature type="non-terminal residue" evidence="4">
    <location>
        <position position="556"/>
    </location>
</feature>
<evidence type="ECO:0000259" key="3">
    <source>
        <dbReference type="Pfam" id="PF19316"/>
    </source>
</evidence>
<keyword evidence="2" id="KW-0472">Membrane</keyword>
<organism evidence="4 5">
    <name type="scientific">Rhizopus stolonifer</name>
    <name type="common">Rhizopus nigricans</name>
    <dbReference type="NCBI Taxonomy" id="4846"/>
    <lineage>
        <taxon>Eukaryota</taxon>
        <taxon>Fungi</taxon>
        <taxon>Fungi incertae sedis</taxon>
        <taxon>Mucoromycota</taxon>
        <taxon>Mucoromycotina</taxon>
        <taxon>Mucoromycetes</taxon>
        <taxon>Mucorales</taxon>
        <taxon>Mucorineae</taxon>
        <taxon>Rhizopodaceae</taxon>
        <taxon>Rhizopus</taxon>
    </lineage>
</organism>
<comment type="similarity">
    <text evidence="2">Belongs to the PIGG/PIGN/PIGO family. PIGG subfamily.</text>
</comment>
<evidence type="ECO:0000256" key="2">
    <source>
        <dbReference type="RuleBase" id="RU367106"/>
    </source>
</evidence>
<dbReference type="InterPro" id="IPR039527">
    <property type="entry name" value="PIGG/GPI7"/>
</dbReference>
<dbReference type="InterPro" id="IPR045687">
    <property type="entry name" value="PIGG/GPI7_C"/>
</dbReference>
<keyword evidence="2" id="KW-0812">Transmembrane</keyword>
<accession>A0A367KV97</accession>
<keyword evidence="2" id="KW-0256">Endoplasmic reticulum</keyword>
<dbReference type="Pfam" id="PF19316">
    <property type="entry name" value="PIGO_PIGG"/>
    <property type="match status" value="1"/>
</dbReference>
<comment type="caution">
    <text evidence="2">Lacks conserved residue(s) required for the propagation of feature annotation.</text>
</comment>
<comment type="pathway">
    <text evidence="2">Glycolipid biosynthesis; glycosylphosphatidylinositol-anchor biosynthesis.</text>
</comment>
<feature type="transmembrane region" description="Helical" evidence="2">
    <location>
        <begin position="472"/>
        <end position="491"/>
    </location>
</feature>
<protein>
    <recommendedName>
        <fullName evidence="2">GPI ethanolamine phosphate transferase 2</fullName>
    </recommendedName>
</protein>
<feature type="transmembrane region" description="Helical" evidence="2">
    <location>
        <begin position="399"/>
        <end position="420"/>
    </location>
</feature>
<dbReference type="SUPFAM" id="SSF53649">
    <property type="entry name" value="Alkaline phosphatase-like"/>
    <property type="match status" value="1"/>
</dbReference>
<feature type="domain" description="GPI ethanolamine phosphate transferase 2 C-terminal" evidence="3">
    <location>
        <begin position="350"/>
        <end position="482"/>
    </location>
</feature>